<protein>
    <submittedName>
        <fullName evidence="1">Uncharacterized protein</fullName>
    </submittedName>
</protein>
<name>A0AAN9L8T2_CANGL</name>
<comment type="caution">
    <text evidence="1">The sequence shown here is derived from an EMBL/GenBank/DDBJ whole genome shotgun (WGS) entry which is preliminary data.</text>
</comment>
<reference evidence="1 2" key="1">
    <citation type="submission" date="2024-01" db="EMBL/GenBank/DDBJ databases">
        <title>The genomes of 5 underutilized Papilionoideae crops provide insights into root nodulation and disease resistanc.</title>
        <authorList>
            <person name="Jiang F."/>
        </authorList>
    </citation>
    <scope>NUCLEOTIDE SEQUENCE [LARGE SCALE GENOMIC DNA]</scope>
    <source>
        <strain evidence="1">LVBAO_FW01</strain>
        <tissue evidence="1">Leaves</tissue>
    </source>
</reference>
<keyword evidence="2" id="KW-1185">Reference proteome</keyword>
<dbReference type="EMBL" id="JAYMYQ010000005">
    <property type="protein sequence ID" value="KAK7329799.1"/>
    <property type="molecule type" value="Genomic_DNA"/>
</dbReference>
<proteinExistence type="predicted"/>
<gene>
    <name evidence="1" type="ORF">VNO77_23979</name>
</gene>
<organism evidence="1 2">
    <name type="scientific">Canavalia gladiata</name>
    <name type="common">Sword bean</name>
    <name type="synonym">Dolichos gladiatus</name>
    <dbReference type="NCBI Taxonomy" id="3824"/>
    <lineage>
        <taxon>Eukaryota</taxon>
        <taxon>Viridiplantae</taxon>
        <taxon>Streptophyta</taxon>
        <taxon>Embryophyta</taxon>
        <taxon>Tracheophyta</taxon>
        <taxon>Spermatophyta</taxon>
        <taxon>Magnoliopsida</taxon>
        <taxon>eudicotyledons</taxon>
        <taxon>Gunneridae</taxon>
        <taxon>Pentapetalae</taxon>
        <taxon>rosids</taxon>
        <taxon>fabids</taxon>
        <taxon>Fabales</taxon>
        <taxon>Fabaceae</taxon>
        <taxon>Papilionoideae</taxon>
        <taxon>50 kb inversion clade</taxon>
        <taxon>NPAAA clade</taxon>
        <taxon>indigoferoid/millettioid clade</taxon>
        <taxon>Phaseoleae</taxon>
        <taxon>Canavalia</taxon>
    </lineage>
</organism>
<dbReference type="Proteomes" id="UP001367508">
    <property type="component" value="Unassembled WGS sequence"/>
</dbReference>
<accession>A0AAN9L8T2</accession>
<sequence>MITGKKMKMHGRLGEAEIGRKQRVKEEGEEIKGNALLKGTGENHLKITEGVLGSMGRVNRWKTSEEDPDFVFAKGGLRHKSN</sequence>
<evidence type="ECO:0000313" key="1">
    <source>
        <dbReference type="EMBL" id="KAK7329799.1"/>
    </source>
</evidence>
<dbReference type="AlphaFoldDB" id="A0AAN9L8T2"/>
<evidence type="ECO:0000313" key="2">
    <source>
        <dbReference type="Proteomes" id="UP001367508"/>
    </source>
</evidence>